<dbReference type="Proteomes" id="UP000017984">
    <property type="component" value="Chromosome"/>
</dbReference>
<protein>
    <recommendedName>
        <fullName evidence="2">3-ketosteroid-9-alpha-monooxygenase oxygenase component-like C-terminal domain-containing protein</fullName>
    </recommendedName>
</protein>
<feature type="domain" description="3-ketosteroid-9-alpha-monooxygenase oxygenase component-like C-terminal" evidence="2">
    <location>
        <begin position="16"/>
        <end position="194"/>
    </location>
</feature>
<dbReference type="AlphaFoldDB" id="V6JFJ2"/>
<dbReference type="GO" id="GO:0008203">
    <property type="term" value="P:cholesterol metabolic process"/>
    <property type="evidence" value="ECO:0007669"/>
    <property type="project" value="InterPro"/>
</dbReference>
<evidence type="ECO:0000256" key="1">
    <source>
        <dbReference type="ARBA" id="ARBA00023002"/>
    </source>
</evidence>
<evidence type="ECO:0000313" key="3">
    <source>
        <dbReference type="EMBL" id="EST18478.1"/>
    </source>
</evidence>
<gene>
    <name evidence="3" type="ORF">M878_44990</name>
</gene>
<dbReference type="InterPro" id="IPR045605">
    <property type="entry name" value="KshA-like_C"/>
</dbReference>
<dbReference type="GO" id="GO:0016491">
    <property type="term" value="F:oxidoreductase activity"/>
    <property type="evidence" value="ECO:0007669"/>
    <property type="project" value="UniProtKB-KW"/>
</dbReference>
<dbReference type="HOGENOM" id="CLU_1395652_0_0_11"/>
<dbReference type="Pfam" id="PF19298">
    <property type="entry name" value="KshA_C"/>
    <property type="match status" value="1"/>
</dbReference>
<dbReference type="PATRIC" id="fig|1352936.5.peg.9340"/>
<accession>V6JFJ2</accession>
<name>V6JFJ2_STRRC</name>
<organism evidence="3 4">
    <name type="scientific">Streptomyces roseochromogenus subsp. oscitans DS 12.976</name>
    <dbReference type="NCBI Taxonomy" id="1352936"/>
    <lineage>
        <taxon>Bacteria</taxon>
        <taxon>Bacillati</taxon>
        <taxon>Actinomycetota</taxon>
        <taxon>Actinomycetes</taxon>
        <taxon>Kitasatosporales</taxon>
        <taxon>Streptomycetaceae</taxon>
        <taxon>Streptomyces</taxon>
    </lineage>
</organism>
<sequence>MPELRIAGFPRPIEHTRTLTAYPQDVNENAFDVGHFPTLHGYQEARVDAVEFDGPRSRSCLVTRRRFPLAGALRFVIYAQGYGVGLTRALADIPQIRSQADSYIFSTPTGPRAMEFRVSASLKCPISMRQASGGRATAALAFSWLLTHLLGPTVRHDLVNDYPIWNHKVYLPQPRLAEGDGPISRYRQWAQQFYA</sequence>
<dbReference type="EMBL" id="AWQX01000391">
    <property type="protein sequence ID" value="EST18478.1"/>
    <property type="molecule type" value="Genomic_DNA"/>
</dbReference>
<keyword evidence="1" id="KW-0560">Oxidoreductase</keyword>
<dbReference type="Gene3D" id="3.90.380.10">
    <property type="entry name" value="Naphthalene 1,2-dioxygenase Alpha Subunit, Chain A, domain 1"/>
    <property type="match status" value="1"/>
</dbReference>
<evidence type="ECO:0000313" key="4">
    <source>
        <dbReference type="Proteomes" id="UP000017984"/>
    </source>
</evidence>
<dbReference type="STRING" id="1352936.M878_44990"/>
<keyword evidence="4" id="KW-1185">Reference proteome</keyword>
<proteinExistence type="predicted"/>
<comment type="caution">
    <text evidence="3">The sequence shown here is derived from an EMBL/GenBank/DDBJ whole genome shotgun (WGS) entry which is preliminary data.</text>
</comment>
<evidence type="ECO:0000259" key="2">
    <source>
        <dbReference type="Pfam" id="PF19298"/>
    </source>
</evidence>
<reference evidence="3 4" key="1">
    <citation type="journal article" date="2014" name="Genome Announc.">
        <title>Draft Genome Sequence of Streptomyces roseochromogenes subsp. oscitans DS 12.976, Producer of the Aminocoumarin Antibiotic Clorobiocin.</title>
        <authorList>
            <person name="Ruckert C."/>
            <person name="Kalinowski J."/>
            <person name="Heide L."/>
            <person name="Apel A.K."/>
        </authorList>
    </citation>
    <scope>NUCLEOTIDE SEQUENCE [LARGE SCALE GENOMIC DNA]</scope>
    <source>
        <strain evidence="3 4">DS 12.976</strain>
    </source>
</reference>